<evidence type="ECO:0000313" key="1">
    <source>
        <dbReference type="EMBL" id="WNZ44990.1"/>
    </source>
</evidence>
<accession>A0AA96X3S0</accession>
<organism evidence="1">
    <name type="scientific">Leptolyngbya boryana CZ1</name>
    <dbReference type="NCBI Taxonomy" id="3060204"/>
    <lineage>
        <taxon>Bacteria</taxon>
        <taxon>Bacillati</taxon>
        <taxon>Cyanobacteriota</taxon>
        <taxon>Cyanophyceae</taxon>
        <taxon>Leptolyngbyales</taxon>
        <taxon>Leptolyngbyaceae</taxon>
        <taxon>Leptolyngbya group</taxon>
        <taxon>Leptolyngbya</taxon>
    </lineage>
</organism>
<dbReference type="GO" id="GO:0004519">
    <property type="term" value="F:endonuclease activity"/>
    <property type="evidence" value="ECO:0007669"/>
    <property type="project" value="UniProtKB-KW"/>
</dbReference>
<keyword evidence="1" id="KW-0255">Endonuclease</keyword>
<reference evidence="1" key="2">
    <citation type="submission" date="2023-07" db="EMBL/GenBank/DDBJ databases">
        <authorList>
            <person name="Bai X.-H."/>
            <person name="Wang H.-H."/>
            <person name="Wang J."/>
            <person name="Ma M.-Y."/>
            <person name="Hu H.-H."/>
            <person name="Song Z.-L."/>
            <person name="Ma H.-G."/>
            <person name="Fan Y."/>
            <person name="Du C.-Y."/>
            <person name="Xu J.-C."/>
        </authorList>
    </citation>
    <scope>NUCLEOTIDE SEQUENCE</scope>
    <source>
        <strain evidence="1">CZ1</strain>
    </source>
</reference>
<reference evidence="1" key="1">
    <citation type="journal article" date="2023" name="Plants (Basel)">
        <title>Genomic Analysis of Leptolyngbya boryana CZ1 Reveals Efficient Carbon Fixation Modules.</title>
        <authorList>
            <person name="Bai X."/>
            <person name="Wang H."/>
            <person name="Cheng W."/>
            <person name="Wang J."/>
            <person name="Ma M."/>
            <person name="Hu H."/>
            <person name="Song Z."/>
            <person name="Ma H."/>
            <person name="Fan Y."/>
            <person name="Du C."/>
            <person name="Xu J."/>
        </authorList>
    </citation>
    <scope>NUCLEOTIDE SEQUENCE</scope>
    <source>
        <strain evidence="1">CZ1</strain>
    </source>
</reference>
<dbReference type="EMBL" id="CP130144">
    <property type="protein sequence ID" value="WNZ44990.1"/>
    <property type="molecule type" value="Genomic_DNA"/>
</dbReference>
<keyword evidence="1" id="KW-0540">Nuclease</keyword>
<dbReference type="AlphaFoldDB" id="A0AA96X3S0"/>
<dbReference type="RefSeq" id="WP_316426807.1">
    <property type="nucleotide sequence ID" value="NZ_CP130144.1"/>
</dbReference>
<proteinExistence type="predicted"/>
<dbReference type="PANTHER" id="PTHR47152:SF1">
    <property type="entry name" value="SLL1186 PROTEIN"/>
    <property type="match status" value="1"/>
</dbReference>
<gene>
    <name evidence="1" type="ORF">Q2T42_24675</name>
</gene>
<name>A0AA96X3S0_LEPBY</name>
<protein>
    <submittedName>
        <fullName evidence="1">Uma2 family endonuclease</fullName>
    </submittedName>
</protein>
<dbReference type="PANTHER" id="PTHR47152">
    <property type="entry name" value="SLR2084 PROTEIN-RELATED"/>
    <property type="match status" value="1"/>
</dbReference>
<sequence length="118" mass="13140">MTLTIPIKAIQLAPGSTVSIHNVSWQDFETLLADLGEKRNTRIAYYQGTLEIMSPLARHERPHRIIAHILTVILELRGVTGKILVPQPLNVLKSLALSLILVFTFKMLTESKAVLTSI</sequence>
<keyword evidence="1" id="KW-0378">Hydrolase</keyword>